<comment type="caution">
    <text evidence="1">The sequence shown here is derived from an EMBL/GenBank/DDBJ whole genome shotgun (WGS) entry which is preliminary data.</text>
</comment>
<gene>
    <name evidence="1" type="ORF">PLEPLA_LOCUS18280</name>
</gene>
<keyword evidence="2" id="KW-1185">Reference proteome</keyword>
<name>A0A9N7UEB2_PLEPL</name>
<sequence length="223" mass="24633">MPLIGHYSHSSTLMRSPNGKLSPNVYASANTSTGFHNGCQHALLHRESNQDKSPEPLTMHRIEQTIPHIAPPPPPPPPVLLSRGLNSGMNHARLDHRLTSIPDSSTRSAEKEIDLFIHQEHKWHDGLQPVWAPPRAAKGTVSPVSLLQTNELEITCTSFHADIPRTCGETNTAFTDPGTAGVVHHVGTFKQQHFISQSNYFWAVGVSPGFHECEKLRVWTCTP</sequence>
<evidence type="ECO:0000313" key="2">
    <source>
        <dbReference type="Proteomes" id="UP001153269"/>
    </source>
</evidence>
<dbReference type="EMBL" id="CADEAL010001224">
    <property type="protein sequence ID" value="CAB1430298.1"/>
    <property type="molecule type" value="Genomic_DNA"/>
</dbReference>
<accession>A0A9N7UEB2</accession>
<evidence type="ECO:0000313" key="1">
    <source>
        <dbReference type="EMBL" id="CAB1430298.1"/>
    </source>
</evidence>
<dbReference type="AlphaFoldDB" id="A0A9N7UEB2"/>
<protein>
    <submittedName>
        <fullName evidence="1">Uncharacterized protein</fullName>
    </submittedName>
</protein>
<reference evidence="1" key="1">
    <citation type="submission" date="2020-03" db="EMBL/GenBank/DDBJ databases">
        <authorList>
            <person name="Weist P."/>
        </authorList>
    </citation>
    <scope>NUCLEOTIDE SEQUENCE</scope>
</reference>
<dbReference type="Proteomes" id="UP001153269">
    <property type="component" value="Unassembled WGS sequence"/>
</dbReference>
<organism evidence="1 2">
    <name type="scientific">Pleuronectes platessa</name>
    <name type="common">European plaice</name>
    <dbReference type="NCBI Taxonomy" id="8262"/>
    <lineage>
        <taxon>Eukaryota</taxon>
        <taxon>Metazoa</taxon>
        <taxon>Chordata</taxon>
        <taxon>Craniata</taxon>
        <taxon>Vertebrata</taxon>
        <taxon>Euteleostomi</taxon>
        <taxon>Actinopterygii</taxon>
        <taxon>Neopterygii</taxon>
        <taxon>Teleostei</taxon>
        <taxon>Neoteleostei</taxon>
        <taxon>Acanthomorphata</taxon>
        <taxon>Carangaria</taxon>
        <taxon>Pleuronectiformes</taxon>
        <taxon>Pleuronectoidei</taxon>
        <taxon>Pleuronectidae</taxon>
        <taxon>Pleuronectes</taxon>
    </lineage>
</organism>
<proteinExistence type="predicted"/>